<evidence type="ECO:0000259" key="5">
    <source>
        <dbReference type="Pfam" id="PF13407"/>
    </source>
</evidence>
<dbReference type="Proteomes" id="UP000218965">
    <property type="component" value="Chromosome"/>
</dbReference>
<dbReference type="GO" id="GO:0030246">
    <property type="term" value="F:carbohydrate binding"/>
    <property type="evidence" value="ECO:0007669"/>
    <property type="project" value="UniProtKB-ARBA"/>
</dbReference>
<dbReference type="OrthoDB" id="5093953at2"/>
<evidence type="ECO:0000256" key="2">
    <source>
        <dbReference type="ARBA" id="ARBA00007639"/>
    </source>
</evidence>
<keyword evidence="3 4" id="KW-0732">Signal</keyword>
<reference evidence="6 7" key="2">
    <citation type="submission" date="2016-01" db="EMBL/GenBank/DDBJ databases">
        <title>Microcella alkaliphila JAM AC0309 whole genome shotgun sequence.</title>
        <authorList>
            <person name="Kurata A."/>
            <person name="Hirose Y."/>
            <person name="Kishimoto N."/>
            <person name="Kobayashi T."/>
        </authorList>
    </citation>
    <scope>NUCLEOTIDE SEQUENCE [LARGE SCALE GENOMIC DNA]</scope>
    <source>
        <strain evidence="6 7">JAM AC0309</strain>
    </source>
</reference>
<feature type="domain" description="Periplasmic binding protein" evidence="5">
    <location>
        <begin position="50"/>
        <end position="309"/>
    </location>
</feature>
<evidence type="ECO:0000313" key="7">
    <source>
        <dbReference type="Proteomes" id="UP000218965"/>
    </source>
</evidence>
<dbReference type="RefSeq" id="WP_096419823.1">
    <property type="nucleotide sequence ID" value="NZ_AP017315.1"/>
</dbReference>
<sequence>MKTRFASLVAGALGAALFLSGCSGAAEAPAPAPAAPESPSSEQETLSVGFFGFAAINGFAQGTFVGVEQAAAENNATATFVDGAFDGQAQVQQVRDAITSRQFDVIVIQANDNVALQAPLQEAVDAGITVVVEFSVVGPDLTTIEPQVDGAISTVELPTDNGVALAELGIEACATVEAKPCQVAYLEGFRALPLDNARTEAVKATLATDDTIELVASVEGGYAADSGRAAFQNVLQANPDVDVVIGASPAIVGAADVAGDSDVLFIGNGASQTNVESVRNGDWFAVFVQDVVANGRKATELGLALARGETVEMSLDQTTLAPNRGRGTKAALDAVDFTAGYTD</sequence>
<feature type="signal peptide" evidence="4">
    <location>
        <begin position="1"/>
        <end position="25"/>
    </location>
</feature>
<dbReference type="PANTHER" id="PTHR46847:SF1">
    <property type="entry name" value="D-ALLOSE-BINDING PERIPLASMIC PROTEIN-RELATED"/>
    <property type="match status" value="1"/>
</dbReference>
<dbReference type="Pfam" id="PF13407">
    <property type="entry name" value="Peripla_BP_4"/>
    <property type="match status" value="1"/>
</dbReference>
<dbReference type="Gene3D" id="3.40.50.2300">
    <property type="match status" value="2"/>
</dbReference>
<dbReference type="KEGG" id="malk:MalAC0309_0050"/>
<organism evidence="6 7">
    <name type="scientific">Microcella alkaliphila</name>
    <dbReference type="NCBI Taxonomy" id="279828"/>
    <lineage>
        <taxon>Bacteria</taxon>
        <taxon>Bacillati</taxon>
        <taxon>Actinomycetota</taxon>
        <taxon>Actinomycetes</taxon>
        <taxon>Micrococcales</taxon>
        <taxon>Microbacteriaceae</taxon>
        <taxon>Microcella</taxon>
    </lineage>
</organism>
<name>A0A0U5B8F3_9MICO</name>
<dbReference type="InterPro" id="IPR025997">
    <property type="entry name" value="SBP_2_dom"/>
</dbReference>
<evidence type="ECO:0000256" key="1">
    <source>
        <dbReference type="ARBA" id="ARBA00004196"/>
    </source>
</evidence>
<dbReference type="SUPFAM" id="SSF53822">
    <property type="entry name" value="Periplasmic binding protein-like I"/>
    <property type="match status" value="1"/>
</dbReference>
<evidence type="ECO:0000256" key="4">
    <source>
        <dbReference type="SAM" id="SignalP"/>
    </source>
</evidence>
<dbReference type="PROSITE" id="PS51257">
    <property type="entry name" value="PROKAR_LIPOPROTEIN"/>
    <property type="match status" value="1"/>
</dbReference>
<dbReference type="EMBL" id="AP017315">
    <property type="protein sequence ID" value="BAU30929.1"/>
    <property type="molecule type" value="Genomic_DNA"/>
</dbReference>
<feature type="chain" id="PRO_5006855090" evidence="4">
    <location>
        <begin position="26"/>
        <end position="343"/>
    </location>
</feature>
<proteinExistence type="inferred from homology"/>
<dbReference type="AlphaFoldDB" id="A0A0U5B8F3"/>
<comment type="similarity">
    <text evidence="2">Belongs to the bacterial solute-binding protein 2 family.</text>
</comment>
<dbReference type="InterPro" id="IPR028082">
    <property type="entry name" value="Peripla_BP_I"/>
</dbReference>
<evidence type="ECO:0000313" key="6">
    <source>
        <dbReference type="EMBL" id="BAU30929.1"/>
    </source>
</evidence>
<dbReference type="GO" id="GO:0030313">
    <property type="term" value="C:cell envelope"/>
    <property type="evidence" value="ECO:0007669"/>
    <property type="project" value="UniProtKB-SubCell"/>
</dbReference>
<protein>
    <submittedName>
        <fullName evidence="6">Sugar ABC transporter periplasmic protein</fullName>
    </submittedName>
</protein>
<comment type="subcellular location">
    <subcellularLocation>
        <location evidence="1">Cell envelope</location>
    </subcellularLocation>
</comment>
<reference evidence="7" key="1">
    <citation type="submission" date="2015-12" db="EMBL/GenBank/DDBJ databases">
        <authorList>
            <person name="Shamseldin A."/>
            <person name="Moawad H."/>
            <person name="Abd El-Rahim W.M."/>
            <person name="Sadowsky M.J."/>
        </authorList>
    </citation>
    <scope>NUCLEOTIDE SEQUENCE [LARGE SCALE GENOMIC DNA]</scope>
    <source>
        <strain evidence="7">JAM AC0309</strain>
    </source>
</reference>
<accession>A0A0U5B8F3</accession>
<evidence type="ECO:0000256" key="3">
    <source>
        <dbReference type="ARBA" id="ARBA00022729"/>
    </source>
</evidence>
<gene>
    <name evidence="6" type="ORF">MalAC0309_0050</name>
</gene>
<dbReference type="PANTHER" id="PTHR46847">
    <property type="entry name" value="D-ALLOSE-BINDING PERIPLASMIC PROTEIN-RELATED"/>
    <property type="match status" value="1"/>
</dbReference>
<dbReference type="CDD" id="cd01536">
    <property type="entry name" value="PBP1_ABC_sugar_binding-like"/>
    <property type="match status" value="1"/>
</dbReference>